<evidence type="ECO:0000313" key="2">
    <source>
        <dbReference type="Proteomes" id="UP000662074"/>
    </source>
</evidence>
<organism evidence="1 2">
    <name type="scientific">Mucilaginibacter galii</name>
    <dbReference type="NCBI Taxonomy" id="2005073"/>
    <lineage>
        <taxon>Bacteria</taxon>
        <taxon>Pseudomonadati</taxon>
        <taxon>Bacteroidota</taxon>
        <taxon>Sphingobacteriia</taxon>
        <taxon>Sphingobacteriales</taxon>
        <taxon>Sphingobacteriaceae</taxon>
        <taxon>Mucilaginibacter</taxon>
    </lineage>
</organism>
<dbReference type="Proteomes" id="UP000662074">
    <property type="component" value="Unassembled WGS sequence"/>
</dbReference>
<dbReference type="EMBL" id="BMDO01000001">
    <property type="protein sequence ID" value="GGI49415.1"/>
    <property type="molecule type" value="Genomic_DNA"/>
</dbReference>
<gene>
    <name evidence="1" type="ORF">GCM10011425_06270</name>
</gene>
<reference evidence="1" key="1">
    <citation type="journal article" date="2014" name="Int. J. Syst. Evol. Microbiol.">
        <title>Complete genome sequence of Corynebacterium casei LMG S-19264T (=DSM 44701T), isolated from a smear-ripened cheese.</title>
        <authorList>
            <consortium name="US DOE Joint Genome Institute (JGI-PGF)"/>
            <person name="Walter F."/>
            <person name="Albersmeier A."/>
            <person name="Kalinowski J."/>
            <person name="Ruckert C."/>
        </authorList>
    </citation>
    <scope>NUCLEOTIDE SEQUENCE</scope>
    <source>
        <strain evidence="1">CCM 8711</strain>
    </source>
</reference>
<evidence type="ECO:0000313" key="1">
    <source>
        <dbReference type="EMBL" id="GGI49415.1"/>
    </source>
</evidence>
<keyword evidence="2" id="KW-1185">Reference proteome</keyword>
<proteinExistence type="predicted"/>
<comment type="caution">
    <text evidence="1">The sequence shown here is derived from an EMBL/GenBank/DDBJ whole genome shotgun (WGS) entry which is preliminary data.</text>
</comment>
<dbReference type="AlphaFoldDB" id="A0A917N044"/>
<name>A0A917N044_9SPHI</name>
<sequence>MLRQAQHDRLSGECSIGAATVIITKAFSVKIFNNCAYNNMITFAPNFEHWKLLKN</sequence>
<protein>
    <submittedName>
        <fullName evidence="1">Uncharacterized protein</fullName>
    </submittedName>
</protein>
<reference evidence="1" key="2">
    <citation type="submission" date="2020-09" db="EMBL/GenBank/DDBJ databases">
        <authorList>
            <person name="Sun Q."/>
            <person name="Sedlacek I."/>
        </authorList>
    </citation>
    <scope>NUCLEOTIDE SEQUENCE</scope>
    <source>
        <strain evidence="1">CCM 8711</strain>
    </source>
</reference>
<accession>A0A917N044</accession>